<dbReference type="NCBIfam" id="TIGR00128">
    <property type="entry name" value="fabD"/>
    <property type="match status" value="1"/>
</dbReference>
<dbReference type="Pfam" id="PF00698">
    <property type="entry name" value="Acyl_transf_1"/>
    <property type="match status" value="1"/>
</dbReference>
<evidence type="ECO:0000313" key="5">
    <source>
        <dbReference type="EMBL" id="MBA2226863.1"/>
    </source>
</evidence>
<dbReference type="InterPro" id="IPR004410">
    <property type="entry name" value="Malonyl_CoA-ACP_transAc_FabD"/>
</dbReference>
<dbReference type="PANTHER" id="PTHR47170">
    <property type="entry name" value="MALONYL-COA ACP TRANSACYLASE, ACP-BINDING"/>
    <property type="match status" value="1"/>
</dbReference>
<dbReference type="EC" id="2.3.1.39" evidence="2"/>
<evidence type="ECO:0000313" key="6">
    <source>
        <dbReference type="Proteomes" id="UP000542342"/>
    </source>
</evidence>
<dbReference type="EMBL" id="JACEFB010000008">
    <property type="protein sequence ID" value="MBA2226863.1"/>
    <property type="molecule type" value="Genomic_DNA"/>
</dbReference>
<dbReference type="GO" id="GO:0004314">
    <property type="term" value="F:[acyl-carrier-protein] S-malonyltransferase activity"/>
    <property type="evidence" value="ECO:0007669"/>
    <property type="project" value="UniProtKB-EC"/>
</dbReference>
<dbReference type="PIRSF" id="PIRSF000446">
    <property type="entry name" value="Mct"/>
    <property type="match status" value="1"/>
</dbReference>
<dbReference type="SMART" id="SM00827">
    <property type="entry name" value="PKS_AT"/>
    <property type="match status" value="1"/>
</dbReference>
<comment type="caution">
    <text evidence="5">The sequence shown here is derived from an EMBL/GenBank/DDBJ whole genome shotgun (WGS) entry which is preliminary data.</text>
</comment>
<evidence type="ECO:0000259" key="4">
    <source>
        <dbReference type="SMART" id="SM00827"/>
    </source>
</evidence>
<accession>A0A7V9AC81</accession>
<feature type="domain" description="Malonyl-CoA:ACP transacylase (MAT)" evidence="4">
    <location>
        <begin position="7"/>
        <end position="296"/>
    </location>
</feature>
<sequence>MVQAALLFPGQGAQYVGMAGELVQQSAAARALFEQAREVLGYDLLRLCREGPAERLNATDVSQPAIYVASLAAYEQWRQEANEAAVAAVAGLSLGEYTACTVAGVWSFADGLRLVQERGRAMQAAAEAAPSGMLSILGLQANEVEELIAEARGPDVLQIANYLCPGNLVASGSLAAVERLEQLAQTRGIRTVRLAVAGAFHTPLMQSAQPCLAQALNQAAWHKPRFPVWSNVDARPHTDPAEIQKLLVQQLTAPVRWEETIRALLEAGVERFYEIGPGRVLAGLLKRIHRKAEIINIAA</sequence>
<dbReference type="InterPro" id="IPR016036">
    <property type="entry name" value="Malonyl_transacylase_ACP-bd"/>
</dbReference>
<dbReference type="InterPro" id="IPR001227">
    <property type="entry name" value="Ac_transferase_dom_sf"/>
</dbReference>
<comment type="similarity">
    <text evidence="2">Belongs to the fabD family.</text>
</comment>
<dbReference type="PANTHER" id="PTHR47170:SF2">
    <property type="entry name" value="MALONYL-COA:ACP TRANSACYLASE (MAT) DOMAIN-CONTAINING PROTEIN"/>
    <property type="match status" value="1"/>
</dbReference>
<gene>
    <name evidence="5" type="primary">fabD</name>
    <name evidence="5" type="ORF">H0921_11890</name>
</gene>
<name>A0A7V9AC81_9BACT</name>
<evidence type="ECO:0000256" key="3">
    <source>
        <dbReference type="PIRSR" id="PIRSR000446-1"/>
    </source>
</evidence>
<keyword evidence="6" id="KW-1185">Reference proteome</keyword>
<keyword evidence="2 5" id="KW-0012">Acyltransferase</keyword>
<keyword evidence="2 5" id="KW-0808">Transferase</keyword>
<dbReference type="Gene3D" id="3.40.366.10">
    <property type="entry name" value="Malonyl-Coenzyme A Acyl Carrier Protein, domain 2"/>
    <property type="match status" value="1"/>
</dbReference>
<dbReference type="InterPro" id="IPR052760">
    <property type="entry name" value="Mitochondrial_malonyltrans"/>
</dbReference>
<evidence type="ECO:0000256" key="2">
    <source>
        <dbReference type="PIRNR" id="PIRNR000446"/>
    </source>
</evidence>
<dbReference type="SUPFAM" id="SSF55048">
    <property type="entry name" value="Probable ACP-binding domain of malonyl-CoA ACP transacylase"/>
    <property type="match status" value="1"/>
</dbReference>
<proteinExistence type="inferred from homology"/>
<dbReference type="InterPro" id="IPR016035">
    <property type="entry name" value="Acyl_Trfase/lysoPLipase"/>
</dbReference>
<protein>
    <recommendedName>
        <fullName evidence="1 2">Malonyl CoA-acyl carrier protein transacylase</fullName>
        <ecNumber evidence="2">2.3.1.39</ecNumber>
    </recommendedName>
</protein>
<dbReference type="SUPFAM" id="SSF52151">
    <property type="entry name" value="FabD/lysophospholipase-like"/>
    <property type="match status" value="1"/>
</dbReference>
<dbReference type="Gene3D" id="3.30.70.250">
    <property type="entry name" value="Malonyl-CoA ACP transacylase, ACP-binding"/>
    <property type="match status" value="1"/>
</dbReference>
<evidence type="ECO:0000256" key="1">
    <source>
        <dbReference type="ARBA" id="ARBA00018953"/>
    </source>
</evidence>
<dbReference type="Proteomes" id="UP000542342">
    <property type="component" value="Unassembled WGS sequence"/>
</dbReference>
<dbReference type="InterPro" id="IPR024925">
    <property type="entry name" value="Malonyl_CoA-ACP_transAc"/>
</dbReference>
<feature type="active site" evidence="3">
    <location>
        <position position="93"/>
    </location>
</feature>
<dbReference type="RefSeq" id="WP_194538308.1">
    <property type="nucleotide sequence ID" value="NZ_JACEFB010000008.1"/>
</dbReference>
<comment type="catalytic activity">
    <reaction evidence="2">
        <text>holo-[ACP] + malonyl-CoA = malonyl-[ACP] + CoA</text>
        <dbReference type="Rhea" id="RHEA:41792"/>
        <dbReference type="Rhea" id="RHEA-COMP:9623"/>
        <dbReference type="Rhea" id="RHEA-COMP:9685"/>
        <dbReference type="ChEBI" id="CHEBI:57287"/>
        <dbReference type="ChEBI" id="CHEBI:57384"/>
        <dbReference type="ChEBI" id="CHEBI:64479"/>
        <dbReference type="ChEBI" id="CHEBI:78449"/>
        <dbReference type="EC" id="2.3.1.39"/>
    </reaction>
</comment>
<feature type="active site" evidence="3">
    <location>
        <position position="201"/>
    </location>
</feature>
<dbReference type="AlphaFoldDB" id="A0A7V9AC81"/>
<organism evidence="5 6">
    <name type="scientific">Thermogemmata fonticola</name>
    <dbReference type="NCBI Taxonomy" id="2755323"/>
    <lineage>
        <taxon>Bacteria</taxon>
        <taxon>Pseudomonadati</taxon>
        <taxon>Planctomycetota</taxon>
        <taxon>Planctomycetia</taxon>
        <taxon>Gemmatales</taxon>
        <taxon>Gemmataceae</taxon>
        <taxon>Thermogemmata</taxon>
    </lineage>
</organism>
<reference evidence="5 6" key="1">
    <citation type="submission" date="2020-07" db="EMBL/GenBank/DDBJ databases">
        <title>Thermogemmata thermophila gen. nov., sp. nov., a novel moderate thermophilic planctomycete from a Kamchatka hot spring.</title>
        <authorList>
            <person name="Elcheninov A.G."/>
            <person name="Podosokorskaya O.A."/>
            <person name="Kovaleva O.L."/>
            <person name="Novikov A."/>
            <person name="Bonch-Osmolovskaya E.A."/>
            <person name="Toshchakov S.V."/>
            <person name="Kublanov I.V."/>
        </authorList>
    </citation>
    <scope>NUCLEOTIDE SEQUENCE [LARGE SCALE GENOMIC DNA]</scope>
    <source>
        <strain evidence="5 6">2918</strain>
    </source>
</reference>
<dbReference type="InterPro" id="IPR014043">
    <property type="entry name" value="Acyl_transferase_dom"/>
</dbReference>